<name>A0A0B8MXI0_TALPI</name>
<evidence type="ECO:0000313" key="2">
    <source>
        <dbReference type="EMBL" id="GAM33467.1"/>
    </source>
</evidence>
<sequence length="150" mass="16332">MVTKGDEVGGDGGTEFTLLKNNRPVEQLDVWYGKGSGPAEPYTILRGIEVRWSDGSTGHAGYCPKDEQDRILHTSFDFEDKGQDPLDWLDIYASTSRVDSLRLVTQNEGDYFEAGGIGGDKSSQPAHGRKLCGFQGRAASDIDKLGAIFT</sequence>
<accession>A0A0B8MXI0</accession>
<proteinExistence type="predicted"/>
<dbReference type="Proteomes" id="UP000053095">
    <property type="component" value="Unassembled WGS sequence"/>
</dbReference>
<feature type="domain" description="Jacalin-type lectin" evidence="1">
    <location>
        <begin position="2"/>
        <end position="150"/>
    </location>
</feature>
<keyword evidence="3" id="KW-1185">Reference proteome</keyword>
<dbReference type="InterPro" id="IPR036404">
    <property type="entry name" value="Jacalin-like_lectin_dom_sf"/>
</dbReference>
<protein>
    <recommendedName>
        <fullName evidence="1">Jacalin-type lectin domain-containing protein</fullName>
    </recommendedName>
</protein>
<dbReference type="PROSITE" id="PS51752">
    <property type="entry name" value="JACALIN_LECTIN"/>
    <property type="match status" value="1"/>
</dbReference>
<reference evidence="3" key="1">
    <citation type="journal article" date="2015" name="Genome Announc.">
        <title>Draft genome sequence of Talaromyces cellulolyticus strain Y-94, a source of lignocellulosic biomass-degrading enzymes.</title>
        <authorList>
            <person name="Fujii T."/>
            <person name="Koike H."/>
            <person name="Sawayama S."/>
            <person name="Yano S."/>
            <person name="Inoue H."/>
        </authorList>
    </citation>
    <scope>NUCLEOTIDE SEQUENCE [LARGE SCALE GENOMIC DNA]</scope>
    <source>
        <strain evidence="3">Y-94</strain>
    </source>
</reference>
<dbReference type="AlphaFoldDB" id="A0A0B8MXI0"/>
<dbReference type="InterPro" id="IPR001229">
    <property type="entry name" value="Jacalin-like_lectin_dom"/>
</dbReference>
<gene>
    <name evidence="2" type="ORF">TCE0_004r00377</name>
</gene>
<dbReference type="Gene3D" id="2.100.10.30">
    <property type="entry name" value="Jacalin-like lectin domain"/>
    <property type="match status" value="1"/>
</dbReference>
<dbReference type="Pfam" id="PF01419">
    <property type="entry name" value="Jacalin"/>
    <property type="match status" value="1"/>
</dbReference>
<organism evidence="2 3">
    <name type="scientific">Talaromyces pinophilus</name>
    <name type="common">Penicillium pinophilum</name>
    <dbReference type="NCBI Taxonomy" id="128442"/>
    <lineage>
        <taxon>Eukaryota</taxon>
        <taxon>Fungi</taxon>
        <taxon>Dikarya</taxon>
        <taxon>Ascomycota</taxon>
        <taxon>Pezizomycotina</taxon>
        <taxon>Eurotiomycetes</taxon>
        <taxon>Eurotiomycetidae</taxon>
        <taxon>Eurotiales</taxon>
        <taxon>Trichocomaceae</taxon>
        <taxon>Talaromyces</taxon>
        <taxon>Talaromyces sect. Talaromyces</taxon>
    </lineage>
</organism>
<dbReference type="SUPFAM" id="SSF51101">
    <property type="entry name" value="Mannose-binding lectins"/>
    <property type="match status" value="1"/>
</dbReference>
<evidence type="ECO:0000313" key="3">
    <source>
        <dbReference type="Proteomes" id="UP000053095"/>
    </source>
</evidence>
<evidence type="ECO:0000259" key="1">
    <source>
        <dbReference type="PROSITE" id="PS51752"/>
    </source>
</evidence>
<dbReference type="EMBL" id="DF933800">
    <property type="protein sequence ID" value="GAM33467.1"/>
    <property type="molecule type" value="Genomic_DNA"/>
</dbReference>